<dbReference type="AlphaFoldDB" id="A0A7Y9Y1D0"/>
<accession>A0A7Y9Y1D0</accession>
<name>A0A7Y9Y1D0_9SPHN</name>
<dbReference type="EMBL" id="JACBZF010000016">
    <property type="protein sequence ID" value="NYH97193.1"/>
    <property type="molecule type" value="Genomic_DNA"/>
</dbReference>
<gene>
    <name evidence="1" type="ORF">FHS75_003554</name>
</gene>
<protein>
    <submittedName>
        <fullName evidence="1">Uncharacterized protein</fullName>
    </submittedName>
</protein>
<proteinExistence type="predicted"/>
<keyword evidence="2" id="KW-1185">Reference proteome</keyword>
<sequence>MPAVLHERLLKIQREQKLVLDDRDFLGRHFSISRNDIPQRNDDLPLQT</sequence>
<evidence type="ECO:0000313" key="1">
    <source>
        <dbReference type="EMBL" id="NYH97193.1"/>
    </source>
</evidence>
<comment type="caution">
    <text evidence="1">The sequence shown here is derived from an EMBL/GenBank/DDBJ whole genome shotgun (WGS) entry which is preliminary data.</text>
</comment>
<evidence type="ECO:0000313" key="2">
    <source>
        <dbReference type="Proteomes" id="UP000522081"/>
    </source>
</evidence>
<organism evidence="1 2">
    <name type="scientific">Novosphingobium marinum</name>
    <dbReference type="NCBI Taxonomy" id="1514948"/>
    <lineage>
        <taxon>Bacteria</taxon>
        <taxon>Pseudomonadati</taxon>
        <taxon>Pseudomonadota</taxon>
        <taxon>Alphaproteobacteria</taxon>
        <taxon>Sphingomonadales</taxon>
        <taxon>Sphingomonadaceae</taxon>
        <taxon>Novosphingobium</taxon>
    </lineage>
</organism>
<dbReference type="Proteomes" id="UP000522081">
    <property type="component" value="Unassembled WGS sequence"/>
</dbReference>
<reference evidence="1 2" key="1">
    <citation type="submission" date="2020-07" db="EMBL/GenBank/DDBJ databases">
        <title>Genomic Encyclopedia of Type Strains, Phase IV (KMG-IV): sequencing the most valuable type-strain genomes for metagenomic binning, comparative biology and taxonomic classification.</title>
        <authorList>
            <person name="Goeker M."/>
        </authorList>
    </citation>
    <scope>NUCLEOTIDE SEQUENCE [LARGE SCALE GENOMIC DNA]</scope>
    <source>
        <strain evidence="1 2">DSM 29043</strain>
    </source>
</reference>